<name>A0A0L0G000_9EUKA</name>
<protein>
    <submittedName>
        <fullName evidence="1">Uncharacterized protein</fullName>
    </submittedName>
</protein>
<dbReference type="EMBL" id="KQ242022">
    <property type="protein sequence ID" value="KNC81543.1"/>
    <property type="molecule type" value="Genomic_DNA"/>
</dbReference>
<organism evidence="1 2">
    <name type="scientific">Sphaeroforma arctica JP610</name>
    <dbReference type="NCBI Taxonomy" id="667725"/>
    <lineage>
        <taxon>Eukaryota</taxon>
        <taxon>Ichthyosporea</taxon>
        <taxon>Ichthyophonida</taxon>
        <taxon>Sphaeroforma</taxon>
    </lineage>
</organism>
<dbReference type="Gene3D" id="1.25.10.10">
    <property type="entry name" value="Leucine-rich Repeat Variant"/>
    <property type="match status" value="1"/>
</dbReference>
<feature type="non-terminal residue" evidence="1">
    <location>
        <position position="1"/>
    </location>
</feature>
<dbReference type="Proteomes" id="UP000054560">
    <property type="component" value="Unassembled WGS sequence"/>
</dbReference>
<dbReference type="RefSeq" id="XP_014155445.1">
    <property type="nucleotide sequence ID" value="XM_014299970.1"/>
</dbReference>
<dbReference type="GeneID" id="25906637"/>
<sequence length="286" mass="30863">LLWHSRLCVVHLSLDEASETAQRICVGLRIATDVGKRAGALSRVSRLEARKKDMRTRRDVLRLGGVDIVIECLGDAELNAKAANALGALCMSDEIAAYVLSDDVRGVVLSKLEGLAMSQDYYKIGDASFTLGMLVLQVSEPASLFADMTALAQHLSTMCTVSIGAENFTESHRNMRVFVCVLLHKIVVAGSSTTRGIVVDSGFVGVLLSILRSPRYRDDLLHIAIATLKVLCSDRALRQQLLDLRVLACIIRFSVAIESEAWGLLPAEVATIKAAAGGISAQLTTR</sequence>
<accession>A0A0L0G000</accession>
<dbReference type="SUPFAM" id="SSF48371">
    <property type="entry name" value="ARM repeat"/>
    <property type="match status" value="1"/>
</dbReference>
<evidence type="ECO:0000313" key="1">
    <source>
        <dbReference type="EMBL" id="KNC81543.1"/>
    </source>
</evidence>
<gene>
    <name evidence="1" type="ORF">SARC_06133</name>
</gene>
<dbReference type="InterPro" id="IPR016024">
    <property type="entry name" value="ARM-type_fold"/>
</dbReference>
<dbReference type="AlphaFoldDB" id="A0A0L0G000"/>
<dbReference type="InterPro" id="IPR011989">
    <property type="entry name" value="ARM-like"/>
</dbReference>
<reference evidence="1 2" key="1">
    <citation type="submission" date="2011-02" db="EMBL/GenBank/DDBJ databases">
        <title>The Genome Sequence of Sphaeroforma arctica JP610.</title>
        <authorList>
            <consortium name="The Broad Institute Genome Sequencing Platform"/>
            <person name="Russ C."/>
            <person name="Cuomo C."/>
            <person name="Young S.K."/>
            <person name="Zeng Q."/>
            <person name="Gargeya S."/>
            <person name="Alvarado L."/>
            <person name="Berlin A."/>
            <person name="Chapman S.B."/>
            <person name="Chen Z."/>
            <person name="Freedman E."/>
            <person name="Gellesch M."/>
            <person name="Goldberg J."/>
            <person name="Griggs A."/>
            <person name="Gujja S."/>
            <person name="Heilman E."/>
            <person name="Heiman D."/>
            <person name="Howarth C."/>
            <person name="Mehta T."/>
            <person name="Neiman D."/>
            <person name="Pearson M."/>
            <person name="Roberts A."/>
            <person name="Saif S."/>
            <person name="Shea T."/>
            <person name="Shenoy N."/>
            <person name="Sisk P."/>
            <person name="Stolte C."/>
            <person name="Sykes S."/>
            <person name="White J."/>
            <person name="Yandava C."/>
            <person name="Burger G."/>
            <person name="Gray M.W."/>
            <person name="Holland P.W.H."/>
            <person name="King N."/>
            <person name="Lang F.B.F."/>
            <person name="Roger A.J."/>
            <person name="Ruiz-Trillo I."/>
            <person name="Haas B."/>
            <person name="Nusbaum C."/>
            <person name="Birren B."/>
        </authorList>
    </citation>
    <scope>NUCLEOTIDE SEQUENCE [LARGE SCALE GENOMIC DNA]</scope>
    <source>
        <strain evidence="1 2">JP610</strain>
    </source>
</reference>
<proteinExistence type="predicted"/>
<evidence type="ECO:0000313" key="2">
    <source>
        <dbReference type="Proteomes" id="UP000054560"/>
    </source>
</evidence>
<keyword evidence="2" id="KW-1185">Reference proteome</keyword>